<reference evidence="1" key="1">
    <citation type="submission" date="2020-03" db="EMBL/GenBank/DDBJ databases">
        <title>Intra-Species Differences in Population Size shape Life History and Genome Evolution.</title>
        <authorList>
            <person name="Willemsen D."/>
            <person name="Cui R."/>
            <person name="Valenzano D.R."/>
        </authorList>
    </citation>
    <scope>NUCLEOTIDE SEQUENCE</scope>
    <source>
        <strain evidence="1">GRZ</strain>
        <tissue evidence="1">Whole</tissue>
    </source>
</reference>
<feature type="non-terminal residue" evidence="1">
    <location>
        <position position="1"/>
    </location>
</feature>
<evidence type="ECO:0000313" key="1">
    <source>
        <dbReference type="EMBL" id="KAF7221436.1"/>
    </source>
</evidence>
<dbReference type="AlphaFoldDB" id="A0A9D2YJ29"/>
<accession>A0A9D2YJ29</accession>
<protein>
    <submittedName>
        <fullName evidence="1">Zinc finger MYM-type protein 1-like</fullName>
    </submittedName>
</protein>
<evidence type="ECO:0000313" key="2">
    <source>
        <dbReference type="Proteomes" id="UP000822369"/>
    </source>
</evidence>
<gene>
    <name evidence="1" type="ORF">G4P62_019112</name>
</gene>
<sequence length="108" mass="11976">PLCPTRWTVRSPAIRAILRQYGIVLESRDQMSTSTSESASRAEGLHARLQQGNVVLGLRLALDVISELEMLNASLQKNTQKMEGMLSAVSLVKNSLKSKRNIEHFEGI</sequence>
<dbReference type="EMBL" id="JAAVVJ010000006">
    <property type="protein sequence ID" value="KAF7221436.1"/>
    <property type="molecule type" value="Genomic_DNA"/>
</dbReference>
<proteinExistence type="predicted"/>
<organism evidence="1 2">
    <name type="scientific">Nothobranchius furzeri</name>
    <name type="common">Turquoise killifish</name>
    <dbReference type="NCBI Taxonomy" id="105023"/>
    <lineage>
        <taxon>Eukaryota</taxon>
        <taxon>Metazoa</taxon>
        <taxon>Chordata</taxon>
        <taxon>Craniata</taxon>
        <taxon>Vertebrata</taxon>
        <taxon>Euteleostomi</taxon>
        <taxon>Actinopterygii</taxon>
        <taxon>Neopterygii</taxon>
        <taxon>Teleostei</taxon>
        <taxon>Neoteleostei</taxon>
        <taxon>Acanthomorphata</taxon>
        <taxon>Ovalentaria</taxon>
        <taxon>Atherinomorphae</taxon>
        <taxon>Cyprinodontiformes</taxon>
        <taxon>Nothobranchiidae</taxon>
        <taxon>Nothobranchius</taxon>
    </lineage>
</organism>
<comment type="caution">
    <text evidence="1">The sequence shown here is derived from an EMBL/GenBank/DDBJ whole genome shotgun (WGS) entry which is preliminary data.</text>
</comment>
<name>A0A9D2YJ29_NOTFU</name>
<dbReference type="Proteomes" id="UP000822369">
    <property type="component" value="Chromosome 6"/>
</dbReference>